<gene>
    <name evidence="1" type="ORF">F964_01322</name>
</gene>
<sequence>MMNQVEFEHALNTLLKQPLSSATFSEVKPIAEALLYSELLPSITNNLSTLETRRLVFLLEKFRRYSCSSVSRRQQLKSFSNDLSLQTTHLDSSHLVDPLAQRFGLDEDLNHLKSQLLTLQTRHYHQEHG</sequence>
<accession>N8X1A2</accession>
<protein>
    <submittedName>
        <fullName evidence="1">Uncharacterized protein</fullName>
    </submittedName>
</protein>
<dbReference type="HOGENOM" id="CLU_140343_0_0_6"/>
<dbReference type="RefSeq" id="WP_004818720.1">
    <property type="nucleotide sequence ID" value="NZ_KB849456.1"/>
</dbReference>
<dbReference type="Proteomes" id="UP000013148">
    <property type="component" value="Unassembled WGS sequence"/>
</dbReference>
<reference evidence="1 2" key="1">
    <citation type="submission" date="2013-02" db="EMBL/GenBank/DDBJ databases">
        <title>The Genome Sequence of Acinetobacter guillouiae NIPH 991.</title>
        <authorList>
            <consortium name="The Broad Institute Genome Sequencing Platform"/>
            <consortium name="The Broad Institute Genome Sequencing Center for Infectious Disease"/>
            <person name="Cerqueira G."/>
            <person name="Feldgarden M."/>
            <person name="Courvalin P."/>
            <person name="Perichon B."/>
            <person name="Grillot-Courvalin C."/>
            <person name="Clermont D."/>
            <person name="Rocha E."/>
            <person name="Yoon E.-J."/>
            <person name="Nemec A."/>
            <person name="Walker B."/>
            <person name="Young S.K."/>
            <person name="Zeng Q."/>
            <person name="Gargeya S."/>
            <person name="Fitzgerald M."/>
            <person name="Haas B."/>
            <person name="Abouelleil A."/>
            <person name="Alvarado L."/>
            <person name="Arachchi H.M."/>
            <person name="Berlin A.M."/>
            <person name="Chapman S.B."/>
            <person name="Dewar J."/>
            <person name="Goldberg J."/>
            <person name="Griggs A."/>
            <person name="Gujja S."/>
            <person name="Hansen M."/>
            <person name="Howarth C."/>
            <person name="Imamovic A."/>
            <person name="Larimer J."/>
            <person name="McCowan C."/>
            <person name="Murphy C."/>
            <person name="Neiman D."/>
            <person name="Pearson M."/>
            <person name="Priest M."/>
            <person name="Roberts A."/>
            <person name="Saif S."/>
            <person name="Shea T."/>
            <person name="Sisk P."/>
            <person name="Sykes S."/>
            <person name="Wortman J."/>
            <person name="Nusbaum C."/>
            <person name="Birren B."/>
        </authorList>
    </citation>
    <scope>NUCLEOTIDE SEQUENCE [LARGE SCALE GENOMIC DNA]</scope>
    <source>
        <strain evidence="1 2">NIPH 991</strain>
    </source>
</reference>
<dbReference type="eggNOG" id="ENOG5031RPW">
    <property type="taxonomic scope" value="Bacteria"/>
</dbReference>
<proteinExistence type="predicted"/>
<evidence type="ECO:0000313" key="2">
    <source>
        <dbReference type="Proteomes" id="UP000013148"/>
    </source>
</evidence>
<dbReference type="AlphaFoldDB" id="N8X1A2"/>
<dbReference type="PATRIC" id="fig|1217656.3.peg.1291"/>
<comment type="caution">
    <text evidence="1">The sequence shown here is derived from an EMBL/GenBank/DDBJ whole genome shotgun (WGS) entry which is preliminary data.</text>
</comment>
<keyword evidence="2" id="KW-1185">Reference proteome</keyword>
<dbReference type="EMBL" id="APPJ01000009">
    <property type="protein sequence ID" value="ENV18006.1"/>
    <property type="molecule type" value="Genomic_DNA"/>
</dbReference>
<name>N8X1A2_ACIGI</name>
<organism evidence="1 2">
    <name type="scientific">Acinetobacter guillouiae NIPH 991</name>
    <dbReference type="NCBI Taxonomy" id="1217656"/>
    <lineage>
        <taxon>Bacteria</taxon>
        <taxon>Pseudomonadati</taxon>
        <taxon>Pseudomonadota</taxon>
        <taxon>Gammaproteobacteria</taxon>
        <taxon>Moraxellales</taxon>
        <taxon>Moraxellaceae</taxon>
        <taxon>Acinetobacter</taxon>
    </lineage>
</organism>
<evidence type="ECO:0000313" key="1">
    <source>
        <dbReference type="EMBL" id="ENV18006.1"/>
    </source>
</evidence>